<comment type="caution">
    <text evidence="3">The sequence shown here is derived from an EMBL/GenBank/DDBJ whole genome shotgun (WGS) entry which is preliminary data.</text>
</comment>
<organism evidence="3 4">
    <name type="scientific">Plasmodium falciparum (isolate NF54)</name>
    <dbReference type="NCBI Taxonomy" id="5843"/>
    <lineage>
        <taxon>Eukaryota</taxon>
        <taxon>Sar</taxon>
        <taxon>Alveolata</taxon>
        <taxon>Apicomplexa</taxon>
        <taxon>Aconoidasida</taxon>
        <taxon>Haemosporida</taxon>
        <taxon>Plasmodiidae</taxon>
        <taxon>Plasmodium</taxon>
        <taxon>Plasmodium (Laverania)</taxon>
    </lineage>
</organism>
<feature type="compositionally biased region" description="Low complexity" evidence="1">
    <location>
        <begin position="254"/>
        <end position="295"/>
    </location>
</feature>
<gene>
    <name evidence="3" type="ORF">CK202_3728</name>
    <name evidence="2" type="ORF">CYL21_3074</name>
</gene>
<feature type="region of interest" description="Disordered" evidence="1">
    <location>
        <begin position="470"/>
        <end position="528"/>
    </location>
</feature>
<evidence type="ECO:0000313" key="5">
    <source>
        <dbReference type="Proteomes" id="UP000754359"/>
    </source>
</evidence>
<sequence length="1165" mass="138308">MQNNKRMDNYNCRSFKKEEYYKNYYYNQDHYMNNNNNNLYNKYNSYDEEYTYNKSSNKKNLLFNYYNKESIGHKKKKASFVKAQYANNRIPSNNTKLNNMRDKINYNKMDYDYILTKKKKKRTSIEKNNKHNDMIGDVYYKIAYYLKKNRKYMQRILKKNYVIKIYLVRHMEALHNTEVIKNSTISRDMIYRNKDFFDCPASEEGKIKCEQLKSKDNKLYQKLIKLYNESVHGKDEQTGDINTNHQKYNTKNINNNHNNNNNNNNNNNHNNNNHNNNNHNNNNHNNNNHNNNNHNIYSNSLHNNQSYNNLRINEHAKGAFEKNNNFVIITSPLRRCLETTKYFLNFKKNIIVYEAVRETAGNYYSDQRSKTSDIKKFCDQNFEDYELICFGETDALSGNKFRETSEQVYCRCLQFLKLIHALAINYFASLEKINEQEEINNKNFENINSQTCTNDIDENVENEKLCSASQNDNSFENKGNKVINNLNNSGKVNEKKKKKAEMKDDNEKKEFDENNIKEEEEEEEYDNDDDFTVENNKYVDDEKMNDEMVKKPKNKKGVYNVVMVSHSSFIVHMLALLDYLDLDFRGLNNCDIRKISIPLSHSFLFYNNITNLQIARPLSINNIPISYMNKNKALKKAYKDKYIYTINSYTELDDLICSQPCTVIIYQYDMLIKNEKNKKYLDSVQKFIDNSNNYYSNSNKENHVYSNGLYKNYVLRNKRLGRNVLIYDGSEYLIYVPEKGSWENNKKGYIVGQNIILVVLPEVESKIINKENVGEEEYVSLNTKNKEQNENYKKTSHYLQNVIEVIKNYDSIQDLIKSIDFWITLKENIKNIDIPTFQKYLIEKYNKIIKNEMDVCYVDIVGCIENEEFMKKNEHKCNGYLKSLKEKYEKNNDINFEEECKYINENFIEEIFTSDYSSPNLDIKNEKDISSDNKNKNKNNDNNNNNNNNNNDDDFHNNNSYIQNNDFLEENIIRKKFIYIPKNDSNNIKIQSNIKQTYKDEKQNKSFLQENINILKSFPQSIQNLSVEMFYRDNYFYFHCLNKYIKSKNKIEGLIICKLLTYLDLLRSYNTHGLNKTFQRLMHIEEKIDNNTKGIGETLNTYSCDINPVLANNTSYYGEGPKKYKIIYSIPGRKKSVIDDLNFLRYNILTVAGGAENVYILNVLK</sequence>
<dbReference type="GO" id="GO:0016791">
    <property type="term" value="F:phosphatase activity"/>
    <property type="evidence" value="ECO:0007669"/>
    <property type="project" value="TreeGrafter"/>
</dbReference>
<feature type="compositionally biased region" description="Low complexity" evidence="1">
    <location>
        <begin position="480"/>
        <end position="491"/>
    </location>
</feature>
<accession>A0A2I0BTG8</accession>
<feature type="region of interest" description="Disordered" evidence="1">
    <location>
        <begin position="923"/>
        <end position="959"/>
    </location>
</feature>
<dbReference type="PANTHER" id="PTHR48100">
    <property type="entry name" value="BROAD-SPECIFICITY PHOSPHATASE YOR283W-RELATED"/>
    <property type="match status" value="1"/>
</dbReference>
<feature type="compositionally biased region" description="Basic and acidic residues" evidence="1">
    <location>
        <begin position="501"/>
        <end position="517"/>
    </location>
</feature>
<feature type="compositionally biased region" description="Low complexity" evidence="1">
    <location>
        <begin position="940"/>
        <end position="950"/>
    </location>
</feature>
<dbReference type="AlphaFoldDB" id="A0A2I0BTG8"/>
<proteinExistence type="predicted"/>
<reference evidence="3 4" key="1">
    <citation type="submission" date="2017-11" db="EMBL/GenBank/DDBJ databases">
        <title>Plasmodium falciparum NF54 genome assembly.</title>
        <authorList>
            <person name="Bryant J.M."/>
            <person name="Baumgarten S."/>
            <person name="Scheidig-Benatar C."/>
            <person name="Scherf A."/>
        </authorList>
    </citation>
    <scope>NUCLEOTIDE SEQUENCE [LARGE SCALE GENOMIC DNA]</scope>
    <source>
        <strain evidence="3">NF54</strain>
    </source>
</reference>
<dbReference type="Proteomes" id="UP000754359">
    <property type="component" value="Unassembled WGS sequence"/>
</dbReference>
<dbReference type="InterPro" id="IPR029033">
    <property type="entry name" value="His_PPase_superfam"/>
</dbReference>
<evidence type="ECO:0000256" key="1">
    <source>
        <dbReference type="SAM" id="MobiDB-lite"/>
    </source>
</evidence>
<evidence type="ECO:0000313" key="4">
    <source>
        <dbReference type="Proteomes" id="UP000232684"/>
    </source>
</evidence>
<evidence type="ECO:0000313" key="2">
    <source>
        <dbReference type="EMBL" id="KAF4328863.1"/>
    </source>
</evidence>
<dbReference type="EMBL" id="QFXU01000014">
    <property type="protein sequence ID" value="KAF4328863.1"/>
    <property type="molecule type" value="Genomic_DNA"/>
</dbReference>
<protein>
    <submittedName>
        <fullName evidence="3">Phosphoglycerate mutase</fullName>
    </submittedName>
</protein>
<evidence type="ECO:0000313" key="3">
    <source>
        <dbReference type="EMBL" id="PKC45374.1"/>
    </source>
</evidence>
<dbReference type="EMBL" id="NYMT01000013">
    <property type="protein sequence ID" value="PKC45374.1"/>
    <property type="molecule type" value="Genomic_DNA"/>
</dbReference>
<dbReference type="PANTHER" id="PTHR48100:SF1">
    <property type="entry name" value="HISTIDINE PHOSPHATASE FAMILY PROTEIN-RELATED"/>
    <property type="match status" value="1"/>
</dbReference>
<feature type="compositionally biased region" description="Acidic residues" evidence="1">
    <location>
        <begin position="518"/>
        <end position="528"/>
    </location>
</feature>
<reference evidence="2 5" key="2">
    <citation type="submission" date="2018-05" db="EMBL/GenBank/DDBJ databases">
        <title>Genome assembly of Plasmodium falciparum NF54 DiCre.</title>
        <authorList>
            <person name="Baumgarten S."/>
            <person name="Treeck M."/>
            <person name="Scherf A."/>
        </authorList>
    </citation>
    <scope>NUCLEOTIDE SEQUENCE [LARGE SCALE GENOMIC DNA]</scope>
    <source>
        <strain evidence="2">NF54</strain>
    </source>
</reference>
<dbReference type="Gene3D" id="3.40.50.1240">
    <property type="entry name" value="Phosphoglycerate mutase-like"/>
    <property type="match status" value="1"/>
</dbReference>
<feature type="compositionally biased region" description="Basic and acidic residues" evidence="1">
    <location>
        <begin position="923"/>
        <end position="939"/>
    </location>
</feature>
<dbReference type="SUPFAM" id="SSF53254">
    <property type="entry name" value="Phosphoglycerate mutase-like"/>
    <property type="match status" value="1"/>
</dbReference>
<dbReference type="Proteomes" id="UP000232684">
    <property type="component" value="Unassembled WGS sequence"/>
</dbReference>
<dbReference type="GO" id="GO:0005737">
    <property type="term" value="C:cytoplasm"/>
    <property type="evidence" value="ECO:0007669"/>
    <property type="project" value="TreeGrafter"/>
</dbReference>
<feature type="region of interest" description="Disordered" evidence="1">
    <location>
        <begin position="234"/>
        <end position="303"/>
    </location>
</feature>
<name>A0A2I0BTG8_PLAFO</name>
<dbReference type="InterPro" id="IPR050275">
    <property type="entry name" value="PGM_Phosphatase"/>
</dbReference>
<feature type="compositionally biased region" description="Polar residues" evidence="1">
    <location>
        <begin position="239"/>
        <end position="253"/>
    </location>
</feature>